<accession>A0ABT7YHE5</accession>
<organism evidence="2 3">
    <name type="scientific">Algoriphagus sediminis</name>
    <dbReference type="NCBI Taxonomy" id="3057113"/>
    <lineage>
        <taxon>Bacteria</taxon>
        <taxon>Pseudomonadati</taxon>
        <taxon>Bacteroidota</taxon>
        <taxon>Cytophagia</taxon>
        <taxon>Cytophagales</taxon>
        <taxon>Cyclobacteriaceae</taxon>
        <taxon>Algoriphagus</taxon>
    </lineage>
</organism>
<dbReference type="InterPro" id="IPR021314">
    <property type="entry name" value="DUF2911"/>
</dbReference>
<name>A0ABT7YHE5_9BACT</name>
<dbReference type="Pfam" id="PF11138">
    <property type="entry name" value="DUF2911"/>
    <property type="match status" value="1"/>
</dbReference>
<protein>
    <submittedName>
        <fullName evidence="2">DUF2911 domain-containing protein</fullName>
    </submittedName>
</protein>
<sequence length="181" mass="19991">MLKNALYFIGILFIAIIAFFAYGMLFPVSPLSTSSISSGGIDISVEYSQPSKKDRLIFGTEEEGALQPYGQYWRLGANAVTEITFSKNVLFAGQFVEAGSYRMYAIPGADSFIIALNSETGVYLGITEPDYELDILRVDIPVEKSSEVIETLDISFEELGESINMMIKWDTVSLKIPISNP</sequence>
<dbReference type="RefSeq" id="WP_290002989.1">
    <property type="nucleotide sequence ID" value="NZ_JAUEPH010000010.1"/>
</dbReference>
<evidence type="ECO:0000313" key="2">
    <source>
        <dbReference type="EMBL" id="MDN3205926.1"/>
    </source>
</evidence>
<dbReference type="EMBL" id="JAUEPH010000010">
    <property type="protein sequence ID" value="MDN3205926.1"/>
    <property type="molecule type" value="Genomic_DNA"/>
</dbReference>
<dbReference type="Proteomes" id="UP001171916">
    <property type="component" value="Unassembled WGS sequence"/>
</dbReference>
<keyword evidence="1" id="KW-1133">Transmembrane helix</keyword>
<evidence type="ECO:0000256" key="1">
    <source>
        <dbReference type="SAM" id="Phobius"/>
    </source>
</evidence>
<keyword evidence="1" id="KW-0472">Membrane</keyword>
<gene>
    <name evidence="2" type="ORF">QVH07_17360</name>
</gene>
<comment type="caution">
    <text evidence="2">The sequence shown here is derived from an EMBL/GenBank/DDBJ whole genome shotgun (WGS) entry which is preliminary data.</text>
</comment>
<feature type="transmembrane region" description="Helical" evidence="1">
    <location>
        <begin position="6"/>
        <end position="28"/>
    </location>
</feature>
<proteinExistence type="predicted"/>
<keyword evidence="1" id="KW-0812">Transmembrane</keyword>
<reference evidence="2" key="1">
    <citation type="submission" date="2023-06" db="EMBL/GenBank/DDBJ databases">
        <title>Robiginitalea aurantiacus sp. nov. and Algoriphagus sediminis sp. nov., isolated from coastal sediment.</title>
        <authorList>
            <person name="Zhou Z.Y."/>
            <person name="An J."/>
            <person name="Jia Y.W."/>
            <person name="Du Z.J."/>
        </authorList>
    </citation>
    <scope>NUCLEOTIDE SEQUENCE</scope>
    <source>
        <strain evidence="2">C2-7</strain>
    </source>
</reference>
<evidence type="ECO:0000313" key="3">
    <source>
        <dbReference type="Proteomes" id="UP001171916"/>
    </source>
</evidence>
<keyword evidence="3" id="KW-1185">Reference proteome</keyword>